<feature type="transmembrane region" description="Helical" evidence="1">
    <location>
        <begin position="35"/>
        <end position="54"/>
    </location>
</feature>
<dbReference type="VEuPathDB" id="MicrosporidiaDB:NBO_238g0003"/>
<evidence type="ECO:0000313" key="3">
    <source>
        <dbReference type="Proteomes" id="UP000016927"/>
    </source>
</evidence>
<proteinExistence type="predicted"/>
<evidence type="ECO:0000313" key="2">
    <source>
        <dbReference type="EMBL" id="EOB13040.1"/>
    </source>
</evidence>
<name>R0MFY6_NOSB1</name>
<feature type="transmembrane region" description="Helical" evidence="1">
    <location>
        <begin position="66"/>
        <end position="90"/>
    </location>
</feature>
<feature type="transmembrane region" description="Helical" evidence="1">
    <location>
        <begin position="110"/>
        <end position="129"/>
    </location>
</feature>
<dbReference type="EMBL" id="KB909146">
    <property type="protein sequence ID" value="EOB13040.1"/>
    <property type="molecule type" value="Genomic_DNA"/>
</dbReference>
<keyword evidence="1" id="KW-0812">Transmembrane</keyword>
<dbReference type="Proteomes" id="UP000016927">
    <property type="component" value="Unassembled WGS sequence"/>
</dbReference>
<protein>
    <submittedName>
        <fullName evidence="2">Uncharacterized protein</fullName>
    </submittedName>
</protein>
<keyword evidence="1" id="KW-0472">Membrane</keyword>
<dbReference type="HOGENOM" id="CLU_2197673_0_0_1"/>
<reference evidence="2 3" key="1">
    <citation type="journal article" date="2013" name="BMC Genomics">
        <title>Comparative genomics of parasitic silkworm microsporidia reveal an association between genome expansion and host adaptation.</title>
        <authorList>
            <person name="Pan G."/>
            <person name="Xu J."/>
            <person name="Li T."/>
            <person name="Xia Q."/>
            <person name="Liu S.L."/>
            <person name="Zhang G."/>
            <person name="Li S."/>
            <person name="Li C."/>
            <person name="Liu H."/>
            <person name="Yang L."/>
            <person name="Liu T."/>
            <person name="Zhang X."/>
            <person name="Wu Z."/>
            <person name="Fan W."/>
            <person name="Dang X."/>
            <person name="Xiang H."/>
            <person name="Tao M."/>
            <person name="Li Y."/>
            <person name="Hu J."/>
            <person name="Li Z."/>
            <person name="Lin L."/>
            <person name="Luo J."/>
            <person name="Geng L."/>
            <person name="Wang L."/>
            <person name="Long M."/>
            <person name="Wan Y."/>
            <person name="He N."/>
            <person name="Zhang Z."/>
            <person name="Lu C."/>
            <person name="Keeling P.J."/>
            <person name="Wang J."/>
            <person name="Xiang Z."/>
            <person name="Zhou Z."/>
        </authorList>
    </citation>
    <scope>NUCLEOTIDE SEQUENCE [LARGE SCALE GENOMIC DNA]</scope>
    <source>
        <strain evidence="3">CQ1 / CVCC 102059</strain>
    </source>
</reference>
<sequence length="133" mass="16132">MKKIQKKLHMNTFNGIIKHMNTKKERLSNLKSPSMFLSTVFFMIDMFIITWLIIDRKVEKQKAGLYFWTAQLFILNLTYFMICLEVEPLLMTNFWSFFPEFYYSLNLSRLELEIMFIVNFLLLFFNVLLSKQQ</sequence>
<organism evidence="2 3">
    <name type="scientific">Nosema bombycis (strain CQ1 / CVCC 102059)</name>
    <name type="common">Microsporidian parasite</name>
    <name type="synonym">Pebrine of silkworm</name>
    <dbReference type="NCBI Taxonomy" id="578461"/>
    <lineage>
        <taxon>Eukaryota</taxon>
        <taxon>Fungi</taxon>
        <taxon>Fungi incertae sedis</taxon>
        <taxon>Microsporidia</taxon>
        <taxon>Nosematidae</taxon>
        <taxon>Nosema</taxon>
    </lineage>
</organism>
<accession>R0MFY6</accession>
<evidence type="ECO:0000256" key="1">
    <source>
        <dbReference type="SAM" id="Phobius"/>
    </source>
</evidence>
<gene>
    <name evidence="2" type="ORF">NBO_238g0003</name>
</gene>
<dbReference type="AlphaFoldDB" id="R0MFY6"/>
<keyword evidence="3" id="KW-1185">Reference proteome</keyword>
<keyword evidence="1" id="KW-1133">Transmembrane helix</keyword>